<dbReference type="EMBL" id="GBXM01006565">
    <property type="protein sequence ID" value="JAI02013.1"/>
    <property type="molecule type" value="Transcribed_RNA"/>
</dbReference>
<protein>
    <submittedName>
        <fullName evidence="2">Uncharacterized protein</fullName>
    </submittedName>
</protein>
<dbReference type="AlphaFoldDB" id="A0A0E9XH12"/>
<evidence type="ECO:0000313" key="2">
    <source>
        <dbReference type="EMBL" id="JAI02013.1"/>
    </source>
</evidence>
<keyword evidence="1" id="KW-1133">Transmembrane helix</keyword>
<keyword evidence="1" id="KW-0472">Membrane</keyword>
<sequence>MYYTASLHAKQLSMGVYKALQNYYCILKPVLWYATQILVLLHCVAIVFRENTCTLCNTLRGRCNFYFDFNASVRDL</sequence>
<proteinExistence type="predicted"/>
<accession>A0A0E9XH12</accession>
<keyword evidence="1" id="KW-0812">Transmembrane</keyword>
<reference evidence="2" key="1">
    <citation type="submission" date="2014-11" db="EMBL/GenBank/DDBJ databases">
        <authorList>
            <person name="Amaro Gonzalez C."/>
        </authorList>
    </citation>
    <scope>NUCLEOTIDE SEQUENCE</scope>
</reference>
<reference evidence="2" key="2">
    <citation type="journal article" date="2015" name="Fish Shellfish Immunol.">
        <title>Early steps in the European eel (Anguilla anguilla)-Vibrio vulnificus interaction in the gills: Role of the RtxA13 toxin.</title>
        <authorList>
            <person name="Callol A."/>
            <person name="Pajuelo D."/>
            <person name="Ebbesson L."/>
            <person name="Teles M."/>
            <person name="MacKenzie S."/>
            <person name="Amaro C."/>
        </authorList>
    </citation>
    <scope>NUCLEOTIDE SEQUENCE</scope>
</reference>
<name>A0A0E9XH12_ANGAN</name>
<organism evidence="2">
    <name type="scientific">Anguilla anguilla</name>
    <name type="common">European freshwater eel</name>
    <name type="synonym">Muraena anguilla</name>
    <dbReference type="NCBI Taxonomy" id="7936"/>
    <lineage>
        <taxon>Eukaryota</taxon>
        <taxon>Metazoa</taxon>
        <taxon>Chordata</taxon>
        <taxon>Craniata</taxon>
        <taxon>Vertebrata</taxon>
        <taxon>Euteleostomi</taxon>
        <taxon>Actinopterygii</taxon>
        <taxon>Neopterygii</taxon>
        <taxon>Teleostei</taxon>
        <taxon>Anguilliformes</taxon>
        <taxon>Anguillidae</taxon>
        <taxon>Anguilla</taxon>
    </lineage>
</organism>
<evidence type="ECO:0000256" key="1">
    <source>
        <dbReference type="SAM" id="Phobius"/>
    </source>
</evidence>
<feature type="transmembrane region" description="Helical" evidence="1">
    <location>
        <begin position="30"/>
        <end position="48"/>
    </location>
</feature>